<keyword evidence="5 9" id="KW-0238">DNA-binding</keyword>
<keyword evidence="13" id="KW-1185">Reference proteome</keyword>
<proteinExistence type="predicted"/>
<protein>
    <recommendedName>
        <fullName evidence="1">Stage 0 sporulation protein A homolog</fullName>
    </recommendedName>
</protein>
<dbReference type="PANTHER" id="PTHR48111">
    <property type="entry name" value="REGULATOR OF RPOS"/>
    <property type="match status" value="1"/>
</dbReference>
<dbReference type="SMART" id="SM00448">
    <property type="entry name" value="REC"/>
    <property type="match status" value="1"/>
</dbReference>
<dbReference type="PROSITE" id="PS50110">
    <property type="entry name" value="RESPONSE_REGULATORY"/>
    <property type="match status" value="1"/>
</dbReference>
<evidence type="ECO:0000313" key="12">
    <source>
        <dbReference type="EMBL" id="SFG34476.1"/>
    </source>
</evidence>
<dbReference type="GO" id="GO:0006355">
    <property type="term" value="P:regulation of DNA-templated transcription"/>
    <property type="evidence" value="ECO:0007669"/>
    <property type="project" value="InterPro"/>
</dbReference>
<comment type="function">
    <text evidence="7">May play the central regulatory role in sporulation. It may be an element of the effector pathway responsible for the activation of sporulation genes in response to nutritional stress. Spo0A may act in concert with spo0H (a sigma factor) to control the expression of some genes that are critical to the sporulation process.</text>
</comment>
<dbReference type="GO" id="GO:0000976">
    <property type="term" value="F:transcription cis-regulatory region binding"/>
    <property type="evidence" value="ECO:0007669"/>
    <property type="project" value="TreeGrafter"/>
</dbReference>
<dbReference type="AlphaFoldDB" id="A0A1I2R9J4"/>
<accession>A0A1I2R9J4</accession>
<dbReference type="SUPFAM" id="SSF46894">
    <property type="entry name" value="C-terminal effector domain of the bipartite response regulators"/>
    <property type="match status" value="1"/>
</dbReference>
<evidence type="ECO:0000259" key="10">
    <source>
        <dbReference type="PROSITE" id="PS50110"/>
    </source>
</evidence>
<dbReference type="GO" id="GO:0005829">
    <property type="term" value="C:cytosol"/>
    <property type="evidence" value="ECO:0007669"/>
    <property type="project" value="TreeGrafter"/>
</dbReference>
<dbReference type="CDD" id="cd00383">
    <property type="entry name" value="trans_reg_C"/>
    <property type="match status" value="1"/>
</dbReference>
<gene>
    <name evidence="12" type="ORF">SAMN05660649_01351</name>
</gene>
<dbReference type="GO" id="GO:0000156">
    <property type="term" value="F:phosphorelay response regulator activity"/>
    <property type="evidence" value="ECO:0007669"/>
    <property type="project" value="TreeGrafter"/>
</dbReference>
<dbReference type="InterPro" id="IPR039420">
    <property type="entry name" value="WalR-like"/>
</dbReference>
<evidence type="ECO:0000259" key="11">
    <source>
        <dbReference type="PROSITE" id="PS51755"/>
    </source>
</evidence>
<feature type="DNA-binding region" description="OmpR/PhoB-type" evidence="9">
    <location>
        <begin position="150"/>
        <end position="250"/>
    </location>
</feature>
<dbReference type="STRING" id="341036.SAMN05660649_01351"/>
<keyword evidence="4" id="KW-0805">Transcription regulation</keyword>
<evidence type="ECO:0000256" key="6">
    <source>
        <dbReference type="ARBA" id="ARBA00023163"/>
    </source>
</evidence>
<evidence type="ECO:0000256" key="3">
    <source>
        <dbReference type="ARBA" id="ARBA00023012"/>
    </source>
</evidence>
<sequence>MQKDMEALAANGGHHCFGKGGRSVSVVVLLVEDDRDLAEAIKMGIEDEGWRVEHAADGSTGLARAASGEHDLVILDVRLPGLNGFDVCRELRRTSNIPVLFLTARGSETDKVVGLELGGDDYLTKPFGMRELRARVRALLRRAHAQPGEEKRIRVHDLLILPERQSVYRDRERLPLTASEYQILLTLAQRPGMIFTREMLMEALWQTDHNTGSPLTVNVHVRNLRAKLGDDPENPRYIASIRGVGYKLRGEER</sequence>
<dbReference type="PANTHER" id="PTHR48111:SF1">
    <property type="entry name" value="TWO-COMPONENT RESPONSE REGULATOR ORR33"/>
    <property type="match status" value="1"/>
</dbReference>
<dbReference type="Gene3D" id="3.40.50.2300">
    <property type="match status" value="1"/>
</dbReference>
<dbReference type="InterPro" id="IPR001867">
    <property type="entry name" value="OmpR/PhoB-type_DNA-bd"/>
</dbReference>
<evidence type="ECO:0000256" key="7">
    <source>
        <dbReference type="ARBA" id="ARBA00024867"/>
    </source>
</evidence>
<dbReference type="InterPro" id="IPR016032">
    <property type="entry name" value="Sig_transdc_resp-reg_C-effctor"/>
</dbReference>
<evidence type="ECO:0000256" key="5">
    <source>
        <dbReference type="ARBA" id="ARBA00023125"/>
    </source>
</evidence>
<evidence type="ECO:0000256" key="8">
    <source>
        <dbReference type="PROSITE-ProRule" id="PRU00169"/>
    </source>
</evidence>
<dbReference type="FunFam" id="1.10.10.10:FF:000018">
    <property type="entry name" value="DNA-binding response regulator ResD"/>
    <property type="match status" value="1"/>
</dbReference>
<evidence type="ECO:0000256" key="4">
    <source>
        <dbReference type="ARBA" id="ARBA00023015"/>
    </source>
</evidence>
<dbReference type="Proteomes" id="UP000199337">
    <property type="component" value="Unassembled WGS sequence"/>
</dbReference>
<dbReference type="Pfam" id="PF00072">
    <property type="entry name" value="Response_reg"/>
    <property type="match status" value="1"/>
</dbReference>
<evidence type="ECO:0000256" key="2">
    <source>
        <dbReference type="ARBA" id="ARBA00022553"/>
    </source>
</evidence>
<evidence type="ECO:0000256" key="1">
    <source>
        <dbReference type="ARBA" id="ARBA00018672"/>
    </source>
</evidence>
<dbReference type="InterPro" id="IPR001789">
    <property type="entry name" value="Sig_transdc_resp-reg_receiver"/>
</dbReference>
<dbReference type="Gene3D" id="1.10.10.10">
    <property type="entry name" value="Winged helix-like DNA-binding domain superfamily/Winged helix DNA-binding domain"/>
    <property type="match status" value="1"/>
</dbReference>
<reference evidence="13" key="1">
    <citation type="submission" date="2016-10" db="EMBL/GenBank/DDBJ databases">
        <authorList>
            <person name="Varghese N."/>
            <person name="Submissions S."/>
        </authorList>
    </citation>
    <scope>NUCLEOTIDE SEQUENCE [LARGE SCALE GENOMIC DNA]</scope>
    <source>
        <strain evidence="13">DSM 17038</strain>
    </source>
</reference>
<dbReference type="FunFam" id="3.40.50.2300:FF:000001">
    <property type="entry name" value="DNA-binding response regulator PhoB"/>
    <property type="match status" value="1"/>
</dbReference>
<dbReference type="PROSITE" id="PS51755">
    <property type="entry name" value="OMPR_PHOB"/>
    <property type="match status" value="1"/>
</dbReference>
<keyword evidence="2 8" id="KW-0597">Phosphoprotein</keyword>
<feature type="modified residue" description="4-aspartylphosphate" evidence="8">
    <location>
        <position position="76"/>
    </location>
</feature>
<dbReference type="Gene3D" id="6.10.250.690">
    <property type="match status" value="1"/>
</dbReference>
<dbReference type="EMBL" id="FOOX01000004">
    <property type="protein sequence ID" value="SFG34476.1"/>
    <property type="molecule type" value="Genomic_DNA"/>
</dbReference>
<feature type="domain" description="Response regulatory" evidence="10">
    <location>
        <begin position="27"/>
        <end position="140"/>
    </location>
</feature>
<dbReference type="CDD" id="cd17574">
    <property type="entry name" value="REC_OmpR"/>
    <property type="match status" value="1"/>
</dbReference>
<dbReference type="SMART" id="SM00862">
    <property type="entry name" value="Trans_reg_C"/>
    <property type="match status" value="1"/>
</dbReference>
<name>A0A1I2R9J4_9FIRM</name>
<evidence type="ECO:0000313" key="13">
    <source>
        <dbReference type="Proteomes" id="UP000199337"/>
    </source>
</evidence>
<evidence type="ECO:0000256" key="9">
    <source>
        <dbReference type="PROSITE-ProRule" id="PRU01091"/>
    </source>
</evidence>
<organism evidence="12 13">
    <name type="scientific">Desulfotruncus arcticus DSM 17038</name>
    <dbReference type="NCBI Taxonomy" id="1121424"/>
    <lineage>
        <taxon>Bacteria</taxon>
        <taxon>Bacillati</taxon>
        <taxon>Bacillota</taxon>
        <taxon>Clostridia</taxon>
        <taxon>Eubacteriales</taxon>
        <taxon>Desulfallaceae</taxon>
        <taxon>Desulfotruncus</taxon>
    </lineage>
</organism>
<keyword evidence="6" id="KW-0804">Transcription</keyword>
<feature type="domain" description="OmpR/PhoB-type" evidence="11">
    <location>
        <begin position="150"/>
        <end position="250"/>
    </location>
</feature>
<dbReference type="InterPro" id="IPR011006">
    <property type="entry name" value="CheY-like_superfamily"/>
</dbReference>
<dbReference type="GO" id="GO:0032993">
    <property type="term" value="C:protein-DNA complex"/>
    <property type="evidence" value="ECO:0007669"/>
    <property type="project" value="TreeGrafter"/>
</dbReference>
<dbReference type="SUPFAM" id="SSF52172">
    <property type="entry name" value="CheY-like"/>
    <property type="match status" value="1"/>
</dbReference>
<keyword evidence="3" id="KW-0902">Two-component regulatory system</keyword>
<dbReference type="InterPro" id="IPR036388">
    <property type="entry name" value="WH-like_DNA-bd_sf"/>
</dbReference>
<dbReference type="Pfam" id="PF00486">
    <property type="entry name" value="Trans_reg_C"/>
    <property type="match status" value="1"/>
</dbReference>